<dbReference type="Pfam" id="PF11239">
    <property type="entry name" value="DUF3040"/>
    <property type="match status" value="1"/>
</dbReference>
<proteinExistence type="predicted"/>
<keyword evidence="1" id="KW-0812">Transmembrane</keyword>
<sequence length="90" mass="9718">MLDGDHRRALEEIERHLHAEDPALAARLSTLDPRPFPTILVLSAALYITLPLVALMFGATVAIVTLGLGVALMGGILIRRRAAEQVLARP</sequence>
<protein>
    <recommendedName>
        <fullName evidence="4">DUF3040 domain-containing protein</fullName>
    </recommendedName>
</protein>
<keyword evidence="1" id="KW-1133">Transmembrane helix</keyword>
<evidence type="ECO:0000313" key="3">
    <source>
        <dbReference type="Proteomes" id="UP000637628"/>
    </source>
</evidence>
<dbReference type="Proteomes" id="UP000637628">
    <property type="component" value="Unassembled WGS sequence"/>
</dbReference>
<dbReference type="RefSeq" id="WP_203729984.1">
    <property type="nucleotide sequence ID" value="NZ_BAAATX010000048.1"/>
</dbReference>
<name>A0ABQ3Z1R5_9ACTN</name>
<keyword evidence="3" id="KW-1185">Reference proteome</keyword>
<keyword evidence="1" id="KW-0472">Membrane</keyword>
<organism evidence="2 3">
    <name type="scientific">Paractinoplanes durhamensis</name>
    <dbReference type="NCBI Taxonomy" id="113563"/>
    <lineage>
        <taxon>Bacteria</taxon>
        <taxon>Bacillati</taxon>
        <taxon>Actinomycetota</taxon>
        <taxon>Actinomycetes</taxon>
        <taxon>Micromonosporales</taxon>
        <taxon>Micromonosporaceae</taxon>
        <taxon>Paractinoplanes</taxon>
    </lineage>
</organism>
<dbReference type="EMBL" id="BOML01000040">
    <property type="protein sequence ID" value="GIE03777.1"/>
    <property type="molecule type" value="Genomic_DNA"/>
</dbReference>
<dbReference type="InterPro" id="IPR021401">
    <property type="entry name" value="DUF3040"/>
</dbReference>
<gene>
    <name evidence="2" type="ORF">Adu01nite_51270</name>
</gene>
<comment type="caution">
    <text evidence="2">The sequence shown here is derived from an EMBL/GenBank/DDBJ whole genome shotgun (WGS) entry which is preliminary data.</text>
</comment>
<evidence type="ECO:0008006" key="4">
    <source>
        <dbReference type="Google" id="ProtNLM"/>
    </source>
</evidence>
<feature type="transmembrane region" description="Helical" evidence="1">
    <location>
        <begin position="39"/>
        <end position="72"/>
    </location>
</feature>
<evidence type="ECO:0000256" key="1">
    <source>
        <dbReference type="SAM" id="Phobius"/>
    </source>
</evidence>
<accession>A0ABQ3Z1R5</accession>
<reference evidence="2 3" key="1">
    <citation type="submission" date="2021-01" db="EMBL/GenBank/DDBJ databases">
        <title>Whole genome shotgun sequence of Actinoplanes durhamensis NBRC 14914.</title>
        <authorList>
            <person name="Komaki H."/>
            <person name="Tamura T."/>
        </authorList>
    </citation>
    <scope>NUCLEOTIDE SEQUENCE [LARGE SCALE GENOMIC DNA]</scope>
    <source>
        <strain evidence="2 3">NBRC 14914</strain>
    </source>
</reference>
<evidence type="ECO:0000313" key="2">
    <source>
        <dbReference type="EMBL" id="GIE03777.1"/>
    </source>
</evidence>